<accession>A0A183F9G6</accession>
<dbReference type="Proteomes" id="UP000050761">
    <property type="component" value="Unassembled WGS sequence"/>
</dbReference>
<protein>
    <submittedName>
        <fullName evidence="3">DUF4189 domain-containing protein</fullName>
    </submittedName>
</protein>
<reference evidence="3" key="2">
    <citation type="submission" date="2019-09" db="UniProtKB">
        <authorList>
            <consortium name="WormBaseParasite"/>
        </authorList>
    </citation>
    <scope>IDENTIFICATION</scope>
</reference>
<evidence type="ECO:0000313" key="2">
    <source>
        <dbReference type="Proteomes" id="UP000050761"/>
    </source>
</evidence>
<dbReference type="AlphaFoldDB" id="A0A183F9G6"/>
<accession>A0A3P7XGI1</accession>
<evidence type="ECO:0000313" key="1">
    <source>
        <dbReference type="EMBL" id="VDO28442.1"/>
    </source>
</evidence>
<dbReference type="EMBL" id="UZAH01005006">
    <property type="protein sequence ID" value="VDO28442.1"/>
    <property type="molecule type" value="Genomic_DNA"/>
</dbReference>
<organism evidence="2 3">
    <name type="scientific">Heligmosomoides polygyrus</name>
    <name type="common">Parasitic roundworm</name>
    <dbReference type="NCBI Taxonomy" id="6339"/>
    <lineage>
        <taxon>Eukaryota</taxon>
        <taxon>Metazoa</taxon>
        <taxon>Ecdysozoa</taxon>
        <taxon>Nematoda</taxon>
        <taxon>Chromadorea</taxon>
        <taxon>Rhabditida</taxon>
        <taxon>Rhabditina</taxon>
        <taxon>Rhabditomorpha</taxon>
        <taxon>Strongyloidea</taxon>
        <taxon>Heligmosomidae</taxon>
        <taxon>Heligmosomoides</taxon>
    </lineage>
</organism>
<dbReference type="WBParaSite" id="HPBE_0000280801-mRNA-1">
    <property type="protein sequence ID" value="HPBE_0000280801-mRNA-1"/>
    <property type="gene ID" value="HPBE_0000280801"/>
</dbReference>
<evidence type="ECO:0000313" key="3">
    <source>
        <dbReference type="WBParaSite" id="HPBE_0000280801-mRNA-1"/>
    </source>
</evidence>
<proteinExistence type="predicted"/>
<gene>
    <name evidence="1" type="ORF">HPBE_LOCUS2809</name>
</gene>
<reference evidence="1 2" key="1">
    <citation type="submission" date="2018-11" db="EMBL/GenBank/DDBJ databases">
        <authorList>
            <consortium name="Pathogen Informatics"/>
        </authorList>
    </citation>
    <scope>NUCLEOTIDE SEQUENCE [LARGE SCALE GENOMIC DNA]</scope>
</reference>
<name>A0A183F9G6_HELPZ</name>
<sequence length="97" mass="10487">MSPARVRRSFSEALSDRNGEFNSAMVSAKKAAQRFQACTTSSTKECQKRCLLVEFDSTEPGAQYCSAEPSTDATPSPAQAYSVTLLRSSTIAPMDLI</sequence>
<keyword evidence="2" id="KW-1185">Reference proteome</keyword>